<reference evidence="2 3" key="1">
    <citation type="submission" date="2020-02" db="EMBL/GenBank/DDBJ databases">
        <title>Draft genome sequence of Haematococcus lacustris strain NIES-144.</title>
        <authorList>
            <person name="Morimoto D."/>
            <person name="Nakagawa S."/>
            <person name="Yoshida T."/>
            <person name="Sawayama S."/>
        </authorList>
    </citation>
    <scope>NUCLEOTIDE SEQUENCE [LARGE SCALE GENOMIC DNA]</scope>
    <source>
        <strain evidence="2 3">NIES-144</strain>
    </source>
</reference>
<evidence type="ECO:0000256" key="1">
    <source>
        <dbReference type="SAM" id="MobiDB-lite"/>
    </source>
</evidence>
<protein>
    <submittedName>
        <fullName evidence="2">Uncharacterized protein</fullName>
    </submittedName>
</protein>
<feature type="region of interest" description="Disordered" evidence="1">
    <location>
        <begin position="104"/>
        <end position="123"/>
    </location>
</feature>
<dbReference type="Proteomes" id="UP000485058">
    <property type="component" value="Unassembled WGS sequence"/>
</dbReference>
<organism evidence="2 3">
    <name type="scientific">Haematococcus lacustris</name>
    <name type="common">Green alga</name>
    <name type="synonym">Haematococcus pluvialis</name>
    <dbReference type="NCBI Taxonomy" id="44745"/>
    <lineage>
        <taxon>Eukaryota</taxon>
        <taxon>Viridiplantae</taxon>
        <taxon>Chlorophyta</taxon>
        <taxon>core chlorophytes</taxon>
        <taxon>Chlorophyceae</taxon>
        <taxon>CS clade</taxon>
        <taxon>Chlamydomonadales</taxon>
        <taxon>Haematococcaceae</taxon>
        <taxon>Haematococcus</taxon>
    </lineage>
</organism>
<sequence length="175" mass="18096">MLGACSMPWPPLQPQPCIHSFHQEPCQLPLMRLMSTWAAAWYDLMQGCQGTIPGTDLSLSACLPVTAVSLYVVSRQKRVSGCCSREADLAYQVALAAQPAGAAGTSTSGLGRPGQAVAPPPPAQTLSGDGVGGGMVHCFRWLAGPDGVEAVAMAWRATTAGRTLATQFAGLGKGQ</sequence>
<evidence type="ECO:0000313" key="2">
    <source>
        <dbReference type="EMBL" id="GFH24544.1"/>
    </source>
</evidence>
<proteinExistence type="predicted"/>
<evidence type="ECO:0000313" key="3">
    <source>
        <dbReference type="Proteomes" id="UP000485058"/>
    </source>
</evidence>
<gene>
    <name evidence="2" type="ORF">HaLaN_22360</name>
</gene>
<accession>A0A6A0A028</accession>
<comment type="caution">
    <text evidence="2">The sequence shown here is derived from an EMBL/GenBank/DDBJ whole genome shotgun (WGS) entry which is preliminary data.</text>
</comment>
<dbReference type="EMBL" id="BLLF01002564">
    <property type="protein sequence ID" value="GFH24544.1"/>
    <property type="molecule type" value="Genomic_DNA"/>
</dbReference>
<keyword evidence="3" id="KW-1185">Reference proteome</keyword>
<name>A0A6A0A028_HAELA</name>
<dbReference type="AlphaFoldDB" id="A0A6A0A028"/>